<dbReference type="Proteomes" id="UP000037953">
    <property type="component" value="Unassembled WGS sequence"/>
</dbReference>
<dbReference type="SUPFAM" id="SSF55729">
    <property type="entry name" value="Acyl-CoA N-acyltransferases (Nat)"/>
    <property type="match status" value="1"/>
</dbReference>
<protein>
    <recommendedName>
        <fullName evidence="1">N-acetyltransferase domain-containing protein</fullName>
    </recommendedName>
</protein>
<accession>A0A0N0ZUR3</accession>
<dbReference type="CDD" id="cd04301">
    <property type="entry name" value="NAT_SF"/>
    <property type="match status" value="1"/>
</dbReference>
<dbReference type="EMBL" id="LJOD01000019">
    <property type="protein sequence ID" value="KPE49399.1"/>
    <property type="molecule type" value="Genomic_DNA"/>
</dbReference>
<gene>
    <name evidence="2" type="ORF">AOB46_20450</name>
</gene>
<dbReference type="PATRIC" id="fig|253.9.peg.2065"/>
<comment type="caution">
    <text evidence="2">The sequence shown here is derived from an EMBL/GenBank/DDBJ whole genome shotgun (WGS) entry which is preliminary data.</text>
</comment>
<dbReference type="InterPro" id="IPR016181">
    <property type="entry name" value="Acyl_CoA_acyltransferase"/>
</dbReference>
<organism evidence="2 3">
    <name type="scientific">Chryseobacterium indologenes</name>
    <name type="common">Flavobacterium indologenes</name>
    <dbReference type="NCBI Taxonomy" id="253"/>
    <lineage>
        <taxon>Bacteria</taxon>
        <taxon>Pseudomonadati</taxon>
        <taxon>Bacteroidota</taxon>
        <taxon>Flavobacteriia</taxon>
        <taxon>Flavobacteriales</taxon>
        <taxon>Weeksellaceae</taxon>
        <taxon>Chryseobacterium group</taxon>
        <taxon>Chryseobacterium</taxon>
    </lineage>
</organism>
<dbReference type="GO" id="GO:0016747">
    <property type="term" value="F:acyltransferase activity, transferring groups other than amino-acyl groups"/>
    <property type="evidence" value="ECO:0007669"/>
    <property type="project" value="InterPro"/>
</dbReference>
<evidence type="ECO:0000313" key="2">
    <source>
        <dbReference type="EMBL" id="KPE49399.1"/>
    </source>
</evidence>
<dbReference type="AlphaFoldDB" id="A0A0N0ZUR3"/>
<evidence type="ECO:0000313" key="3">
    <source>
        <dbReference type="Proteomes" id="UP000037953"/>
    </source>
</evidence>
<dbReference type="InterPro" id="IPR000182">
    <property type="entry name" value="GNAT_dom"/>
</dbReference>
<feature type="domain" description="N-acetyltransferase" evidence="1">
    <location>
        <begin position="6"/>
        <end position="159"/>
    </location>
</feature>
<sequence>MNPPPIRIRRGNSRDLTEMKLLFADTITHICKKDYDDAQIEAWRQGSENEMRWQKIIETQYVLIAESHEKIIGFISLDQGNYIDLLFVHKEHQHQGIALQLYKLIEQEAMKQKQSLLTADVSKTARSFFEKMGFRILREQSIPLRGTELTNYKMEKNLF</sequence>
<reference evidence="2 3" key="1">
    <citation type="journal article" date="2015" name="Genom Data">
        <title>Draft genome sequence of a multidrug-resistant Chryseobacterium indologenes isolate from Malaysia.</title>
        <authorList>
            <person name="Yu C.Y."/>
            <person name="Ang G.Y."/>
            <person name="Cheng H.J."/>
            <person name="Cheong Y.M."/>
            <person name="Yin W.F."/>
            <person name="Chan K.G."/>
        </authorList>
    </citation>
    <scope>NUCLEOTIDE SEQUENCE [LARGE SCALE GENOMIC DNA]</scope>
    <source>
        <strain evidence="2 3">CI_885</strain>
    </source>
</reference>
<dbReference type="PANTHER" id="PTHR43451">
    <property type="entry name" value="ACETYLTRANSFERASE (GNAT) FAMILY PROTEIN"/>
    <property type="match status" value="1"/>
</dbReference>
<proteinExistence type="predicted"/>
<dbReference type="PANTHER" id="PTHR43451:SF1">
    <property type="entry name" value="ACETYLTRANSFERASE"/>
    <property type="match status" value="1"/>
</dbReference>
<dbReference type="Gene3D" id="3.40.630.30">
    <property type="match status" value="1"/>
</dbReference>
<dbReference type="Pfam" id="PF13673">
    <property type="entry name" value="Acetyltransf_10"/>
    <property type="match status" value="1"/>
</dbReference>
<dbReference type="InterPro" id="IPR052564">
    <property type="entry name" value="N-acetyltrans/Recomb-assoc"/>
</dbReference>
<dbReference type="PROSITE" id="PS51186">
    <property type="entry name" value="GNAT"/>
    <property type="match status" value="1"/>
</dbReference>
<evidence type="ECO:0000259" key="1">
    <source>
        <dbReference type="PROSITE" id="PS51186"/>
    </source>
</evidence>
<name>A0A0N0ZUR3_CHRID</name>
<reference evidence="3" key="2">
    <citation type="submission" date="2015-09" db="EMBL/GenBank/DDBJ databases">
        <title>Draft genome sequence of a multidrug-resistant Chryseobacterium indologenes isolate from Malaysia.</title>
        <authorList>
            <person name="Yu C.Y."/>
            <person name="Ang G.Y."/>
            <person name="Chan K.-G."/>
        </authorList>
    </citation>
    <scope>NUCLEOTIDE SEQUENCE [LARGE SCALE GENOMIC DNA]</scope>
    <source>
        <strain evidence="3">CI_885</strain>
    </source>
</reference>